<accession>G2XJM7</accession>
<dbReference type="OMA" id="YRIKACM"/>
<proteinExistence type="inferred from homology"/>
<dbReference type="InterPro" id="IPR009288">
    <property type="entry name" value="AIG2-like_dom"/>
</dbReference>
<dbReference type="GO" id="GO:0016740">
    <property type="term" value="F:transferase activity"/>
    <property type="evidence" value="ECO:0007669"/>
    <property type="project" value="UniProtKB-KW"/>
</dbReference>
<dbReference type="SMR" id="G2XJM7"/>
<dbReference type="HOGENOM" id="CLU_092543_3_0_1"/>
<dbReference type="eggNOG" id="ENOG502RM6B">
    <property type="taxonomic scope" value="Eukaryota"/>
</dbReference>
<reference evidence="5 6" key="1">
    <citation type="submission" date="2008-03" db="EMBL/GenBank/DDBJ databases">
        <title>The Genome Sequence of Verticillium dahliae VdLs.17.</title>
        <authorList>
            <consortium name="The Broad Institute Genome Sequencing Platform"/>
            <person name="Ma L.-J.J."/>
            <person name="Klosterman S.J."/>
            <person name="Subbarao K."/>
            <person name="Dobinson K."/>
            <person name="Veronese P."/>
            <person name="Kang S."/>
            <person name="Gold S.E."/>
            <person name="Young S."/>
            <person name="Jaffe D."/>
            <person name="Gnerre S."/>
            <person name="Berlin A."/>
            <person name="Heiman D."/>
            <person name="Hepburn T."/>
            <person name="Sykes S."/>
            <person name="Alvarado L."/>
            <person name="Kodira C.D."/>
            <person name="Lander E."/>
            <person name="Galagan J."/>
            <person name="Nusbaum C."/>
            <person name="Birren B."/>
        </authorList>
    </citation>
    <scope>NUCLEOTIDE SEQUENCE [LARGE SCALE GENOMIC DNA]</scope>
    <source>
        <strain evidence="6">VdLs.17 / ATCC MYA-4575 / FGSC 10137</strain>
    </source>
</reference>
<evidence type="ECO:0000256" key="1">
    <source>
        <dbReference type="ARBA" id="ARBA00008861"/>
    </source>
</evidence>
<dbReference type="CDD" id="cd06661">
    <property type="entry name" value="GGCT_like"/>
    <property type="match status" value="1"/>
</dbReference>
<keyword evidence="2" id="KW-0808">Transferase</keyword>
<dbReference type="Pfam" id="PF06094">
    <property type="entry name" value="GGACT"/>
    <property type="match status" value="1"/>
</dbReference>
<dbReference type="InterPro" id="IPR036568">
    <property type="entry name" value="GGCT-like_sf"/>
</dbReference>
<gene>
    <name evidence="5" type="ORF">VDAG_10290</name>
</gene>
<dbReference type="RefSeq" id="XP_009658054.1">
    <property type="nucleotide sequence ID" value="XM_009659759.1"/>
</dbReference>
<dbReference type="SUPFAM" id="SSF110857">
    <property type="entry name" value="Gamma-glutamyl cyclotransferase-like"/>
    <property type="match status" value="1"/>
</dbReference>
<dbReference type="AlphaFoldDB" id="G2XJM7"/>
<evidence type="ECO:0000259" key="4">
    <source>
        <dbReference type="Pfam" id="PF06094"/>
    </source>
</evidence>
<dbReference type="Proteomes" id="UP000001611">
    <property type="component" value="Unassembled WGS sequence"/>
</dbReference>
<dbReference type="Gene3D" id="3.10.490.10">
    <property type="entry name" value="Gamma-glutamyl cyclotransferase-like"/>
    <property type="match status" value="1"/>
</dbReference>
<keyword evidence="6" id="KW-1185">Reference proteome</keyword>
<dbReference type="InterPro" id="IPR013024">
    <property type="entry name" value="GGCT-like"/>
</dbReference>
<evidence type="ECO:0000256" key="2">
    <source>
        <dbReference type="ARBA" id="ARBA00022679"/>
    </source>
</evidence>
<dbReference type="PANTHER" id="PTHR31544:SF4">
    <property type="entry name" value="GAMMA-GLUTAMYLCYCLOTRANSFERASE-RELATED"/>
    <property type="match status" value="1"/>
</dbReference>
<evidence type="ECO:0000313" key="6">
    <source>
        <dbReference type="Proteomes" id="UP000001611"/>
    </source>
</evidence>
<sequence length="159" mass="17640">MISDYMSAMATTTSSTTPPSTPPTIAPCLEHTYFFYGSLMDPVILGIVTGTDRPIILHDATLRGYTAKLWSMYPAIVPDPNGLVQGKVWIDEAANPGTVARLQAYETNNYEARDCTFSSPDEDKIGKNGRVFVFIGNQEQLRDGKFDLEAFQKSYELED</sequence>
<dbReference type="EMBL" id="DS572731">
    <property type="protein sequence ID" value="EGY20730.1"/>
    <property type="molecule type" value="Genomic_DNA"/>
</dbReference>
<organism evidence="5 6">
    <name type="scientific">Verticillium dahliae (strain VdLs.17 / ATCC MYA-4575 / FGSC 10137)</name>
    <name type="common">Verticillium wilt</name>
    <dbReference type="NCBI Taxonomy" id="498257"/>
    <lineage>
        <taxon>Eukaryota</taxon>
        <taxon>Fungi</taxon>
        <taxon>Dikarya</taxon>
        <taxon>Ascomycota</taxon>
        <taxon>Pezizomycotina</taxon>
        <taxon>Sordariomycetes</taxon>
        <taxon>Hypocreomycetidae</taxon>
        <taxon>Glomerellales</taxon>
        <taxon>Plectosphaerellaceae</taxon>
        <taxon>Verticillium</taxon>
    </lineage>
</organism>
<dbReference type="GeneID" id="20711753"/>
<evidence type="ECO:0000313" key="5">
    <source>
        <dbReference type="EMBL" id="EGY20730.1"/>
    </source>
</evidence>
<evidence type="ECO:0000256" key="3">
    <source>
        <dbReference type="ARBA" id="ARBA00030602"/>
    </source>
</evidence>
<dbReference type="OrthoDB" id="3262926at2759"/>
<feature type="domain" description="Gamma-glutamylcyclotransferase AIG2-like" evidence="4">
    <location>
        <begin position="33"/>
        <end position="136"/>
    </location>
</feature>
<reference evidence="6" key="2">
    <citation type="journal article" date="2011" name="PLoS Pathog.">
        <title>Comparative genomics yields insights into niche adaptation of plant vascular wilt pathogens.</title>
        <authorList>
            <person name="Klosterman S.J."/>
            <person name="Subbarao K.V."/>
            <person name="Kang S."/>
            <person name="Veronese P."/>
            <person name="Gold S.E."/>
            <person name="Thomma B.P.H.J."/>
            <person name="Chen Z."/>
            <person name="Henrissat B."/>
            <person name="Lee Y.-H."/>
            <person name="Park J."/>
            <person name="Garcia-Pedrajas M.D."/>
            <person name="Barbara D.J."/>
            <person name="Anchieta A."/>
            <person name="de Jonge R."/>
            <person name="Santhanam P."/>
            <person name="Maruthachalam K."/>
            <person name="Atallah Z."/>
            <person name="Amyotte S.G."/>
            <person name="Paz Z."/>
            <person name="Inderbitzin P."/>
            <person name="Hayes R.J."/>
            <person name="Heiman D.I."/>
            <person name="Young S."/>
            <person name="Zeng Q."/>
            <person name="Engels R."/>
            <person name="Galagan J."/>
            <person name="Cuomo C.A."/>
            <person name="Dobinson K.F."/>
            <person name="Ma L.-J."/>
        </authorList>
    </citation>
    <scope>NUCLEOTIDE SEQUENCE [LARGE SCALE GENOMIC DNA]</scope>
    <source>
        <strain evidence="6">VdLs.17 / ATCC MYA-4575 / FGSC 10137</strain>
    </source>
</reference>
<comment type="similarity">
    <text evidence="1">Belongs to the gamma-glutamylcyclotransferase family.</text>
</comment>
<dbReference type="PANTHER" id="PTHR31544">
    <property type="entry name" value="AIG2-LIKE PROTEIN D"/>
    <property type="match status" value="1"/>
</dbReference>
<name>G2XJM7_VERDV</name>
<dbReference type="InParanoid" id="G2XJM7"/>
<protein>
    <recommendedName>
        <fullName evidence="3">Putative gamma-glutamylcyclotransferase</fullName>
    </recommendedName>
</protein>
<dbReference type="KEGG" id="vda:VDAG_10290"/>
<dbReference type="STRING" id="498257.G2XJM7"/>
<dbReference type="InterPro" id="IPR045038">
    <property type="entry name" value="AIG2-like"/>
</dbReference>